<gene>
    <name evidence="1" type="ORF">BT96DRAFT_1088754</name>
</gene>
<sequence>MSDFDSPPASNNSPQAPLSPMSSLCVLMSRHGGGVVCDRTQFEQDDADPFAGDAANGASAVIDPVLISATPVNAMLDRVRTVKRLRVVSPESIRDFEAFEQAQSPPEHLAHIFLVALENRDALRLLTSSVDYRIPETLKTTCKDYAWVYVLSPTISQYKGKLGPANVLAAMCQLNVQNLPLPSETGRCNVIMECIKRGMTDACHNIKEKITLSVKSETAAHRDIAVLTRVCIATSKAKPTAALLIRIAFLQWQFTQFPTCVTDKFWNRADESLNKYRTEFKTATELQAAFTAIFDLDKETFGEPDLVLHPQVAVRDVDDWLLRINSAAAAPASV</sequence>
<evidence type="ECO:0000313" key="2">
    <source>
        <dbReference type="Proteomes" id="UP000799118"/>
    </source>
</evidence>
<proteinExistence type="predicted"/>
<organism evidence="1 2">
    <name type="scientific">Gymnopus androsaceus JB14</name>
    <dbReference type="NCBI Taxonomy" id="1447944"/>
    <lineage>
        <taxon>Eukaryota</taxon>
        <taxon>Fungi</taxon>
        <taxon>Dikarya</taxon>
        <taxon>Basidiomycota</taxon>
        <taxon>Agaricomycotina</taxon>
        <taxon>Agaricomycetes</taxon>
        <taxon>Agaricomycetidae</taxon>
        <taxon>Agaricales</taxon>
        <taxon>Marasmiineae</taxon>
        <taxon>Omphalotaceae</taxon>
        <taxon>Gymnopus</taxon>
    </lineage>
</organism>
<reference evidence="1" key="1">
    <citation type="journal article" date="2019" name="Environ. Microbiol.">
        <title>Fungal ecological strategies reflected in gene transcription - a case study of two litter decomposers.</title>
        <authorList>
            <person name="Barbi F."/>
            <person name="Kohler A."/>
            <person name="Barry K."/>
            <person name="Baskaran P."/>
            <person name="Daum C."/>
            <person name="Fauchery L."/>
            <person name="Ihrmark K."/>
            <person name="Kuo A."/>
            <person name="LaButti K."/>
            <person name="Lipzen A."/>
            <person name="Morin E."/>
            <person name="Grigoriev I.V."/>
            <person name="Henrissat B."/>
            <person name="Lindahl B."/>
            <person name="Martin F."/>
        </authorList>
    </citation>
    <scope>NUCLEOTIDE SEQUENCE</scope>
    <source>
        <strain evidence="1">JB14</strain>
    </source>
</reference>
<name>A0A6A4GK24_9AGAR</name>
<dbReference type="EMBL" id="ML769949">
    <property type="protein sequence ID" value="KAE9385750.1"/>
    <property type="molecule type" value="Genomic_DNA"/>
</dbReference>
<dbReference type="AlphaFoldDB" id="A0A6A4GK24"/>
<protein>
    <submittedName>
        <fullName evidence="1">Uncharacterized protein</fullName>
    </submittedName>
</protein>
<dbReference type="Proteomes" id="UP000799118">
    <property type="component" value="Unassembled WGS sequence"/>
</dbReference>
<accession>A0A6A4GK24</accession>
<keyword evidence="2" id="KW-1185">Reference proteome</keyword>
<evidence type="ECO:0000313" key="1">
    <source>
        <dbReference type="EMBL" id="KAE9385750.1"/>
    </source>
</evidence>
<dbReference type="OrthoDB" id="3050604at2759"/>